<accession>A0A5C3P886</accession>
<evidence type="ECO:0000313" key="3">
    <source>
        <dbReference type="EMBL" id="TFK82023.1"/>
    </source>
</evidence>
<dbReference type="InterPro" id="IPR011009">
    <property type="entry name" value="Kinase-like_dom_sf"/>
</dbReference>
<reference evidence="3 4" key="1">
    <citation type="journal article" date="2019" name="Nat. Ecol. Evol.">
        <title>Megaphylogeny resolves global patterns of mushroom evolution.</title>
        <authorList>
            <person name="Varga T."/>
            <person name="Krizsan K."/>
            <person name="Foldi C."/>
            <person name="Dima B."/>
            <person name="Sanchez-Garcia M."/>
            <person name="Sanchez-Ramirez S."/>
            <person name="Szollosi G.J."/>
            <person name="Szarkandi J.G."/>
            <person name="Papp V."/>
            <person name="Albert L."/>
            <person name="Andreopoulos W."/>
            <person name="Angelini C."/>
            <person name="Antonin V."/>
            <person name="Barry K.W."/>
            <person name="Bougher N.L."/>
            <person name="Buchanan P."/>
            <person name="Buyck B."/>
            <person name="Bense V."/>
            <person name="Catcheside P."/>
            <person name="Chovatia M."/>
            <person name="Cooper J."/>
            <person name="Damon W."/>
            <person name="Desjardin D."/>
            <person name="Finy P."/>
            <person name="Geml J."/>
            <person name="Haridas S."/>
            <person name="Hughes K."/>
            <person name="Justo A."/>
            <person name="Karasinski D."/>
            <person name="Kautmanova I."/>
            <person name="Kiss B."/>
            <person name="Kocsube S."/>
            <person name="Kotiranta H."/>
            <person name="LaButti K.M."/>
            <person name="Lechner B.E."/>
            <person name="Liimatainen K."/>
            <person name="Lipzen A."/>
            <person name="Lukacs Z."/>
            <person name="Mihaltcheva S."/>
            <person name="Morgado L.N."/>
            <person name="Niskanen T."/>
            <person name="Noordeloos M.E."/>
            <person name="Ohm R.A."/>
            <person name="Ortiz-Santana B."/>
            <person name="Ovrebo C."/>
            <person name="Racz N."/>
            <person name="Riley R."/>
            <person name="Savchenko A."/>
            <person name="Shiryaev A."/>
            <person name="Soop K."/>
            <person name="Spirin V."/>
            <person name="Szebenyi C."/>
            <person name="Tomsovsky M."/>
            <person name="Tulloss R.E."/>
            <person name="Uehling J."/>
            <person name="Grigoriev I.V."/>
            <person name="Vagvolgyi C."/>
            <person name="Papp T."/>
            <person name="Martin F.M."/>
            <person name="Miettinen O."/>
            <person name="Hibbett D.S."/>
            <person name="Nagy L.G."/>
        </authorList>
    </citation>
    <scope>NUCLEOTIDE SEQUENCE [LARGE SCALE GENOMIC DNA]</scope>
    <source>
        <strain evidence="3 4">HHB13444</strain>
    </source>
</reference>
<feature type="compositionally biased region" description="Basic residues" evidence="1">
    <location>
        <begin position="733"/>
        <end position="748"/>
    </location>
</feature>
<feature type="region of interest" description="Disordered" evidence="1">
    <location>
        <begin position="405"/>
        <end position="437"/>
    </location>
</feature>
<dbReference type="PANTHER" id="PTHR38248">
    <property type="entry name" value="FUNK1 6"/>
    <property type="match status" value="1"/>
</dbReference>
<dbReference type="Pfam" id="PF17667">
    <property type="entry name" value="Pkinase_fungal"/>
    <property type="match status" value="1"/>
</dbReference>
<dbReference type="SUPFAM" id="SSF56112">
    <property type="entry name" value="Protein kinase-like (PK-like)"/>
    <property type="match status" value="1"/>
</dbReference>
<dbReference type="EMBL" id="ML211530">
    <property type="protein sequence ID" value="TFK82023.1"/>
    <property type="molecule type" value="Genomic_DNA"/>
</dbReference>
<organism evidence="3 4">
    <name type="scientific">Polyporus arcularius HHB13444</name>
    <dbReference type="NCBI Taxonomy" id="1314778"/>
    <lineage>
        <taxon>Eukaryota</taxon>
        <taxon>Fungi</taxon>
        <taxon>Dikarya</taxon>
        <taxon>Basidiomycota</taxon>
        <taxon>Agaricomycotina</taxon>
        <taxon>Agaricomycetes</taxon>
        <taxon>Polyporales</taxon>
        <taxon>Polyporaceae</taxon>
        <taxon>Polyporus</taxon>
    </lineage>
</organism>
<dbReference type="Proteomes" id="UP000308197">
    <property type="component" value="Unassembled WGS sequence"/>
</dbReference>
<evidence type="ECO:0000313" key="4">
    <source>
        <dbReference type="Proteomes" id="UP000308197"/>
    </source>
</evidence>
<protein>
    <recommendedName>
        <fullName evidence="2">Fungal-type protein kinase domain-containing protein</fullName>
    </recommendedName>
</protein>
<feature type="region of interest" description="Disordered" evidence="1">
    <location>
        <begin position="709"/>
        <end position="763"/>
    </location>
</feature>
<feature type="domain" description="Fungal-type protein kinase" evidence="2">
    <location>
        <begin position="176"/>
        <end position="569"/>
    </location>
</feature>
<dbReference type="PANTHER" id="PTHR38248:SF2">
    <property type="entry name" value="FUNK1 11"/>
    <property type="match status" value="1"/>
</dbReference>
<evidence type="ECO:0000259" key="2">
    <source>
        <dbReference type="Pfam" id="PF17667"/>
    </source>
</evidence>
<dbReference type="InterPro" id="IPR040976">
    <property type="entry name" value="Pkinase_fungal"/>
</dbReference>
<dbReference type="InParanoid" id="A0A5C3P886"/>
<keyword evidence="4" id="KW-1185">Reference proteome</keyword>
<evidence type="ECO:0000256" key="1">
    <source>
        <dbReference type="SAM" id="MobiDB-lite"/>
    </source>
</evidence>
<feature type="compositionally biased region" description="Polar residues" evidence="1">
    <location>
        <begin position="405"/>
        <end position="414"/>
    </location>
</feature>
<dbReference type="AlphaFoldDB" id="A0A5C3P886"/>
<gene>
    <name evidence="3" type="ORF">K466DRAFT_666763</name>
</gene>
<sequence>MVAQLGTTAVRQNRRTAIWTLARLRRSVRSRPLVTCKMPASAMLVREFLQAFFPGPEPHHKYPRRCKGAPPVMKPHIVSKIRKAATASNECAIACAWVQWMAQQESSRPCSGYRMSLLQDRHGGGQNKAHGVVLSDGRPWPDAACALFVFKAGGTKFDPWTQKNVRKGDADAQIRTDVRCELTEYVACTLCRQHRSAILLFFVNGLQMRVTRWHRGGTVFSESFDYTQDRALLRDLLRAFSRLDSGGLGFDCSVTPLNPRDGDFAAMTRLGEPQDSDISEEEGTVVDPKLDRPYVFKYVRAAFAASIAVDALRYRISIPTVEGNRLFLAGKPTVLAASRSGRDTRGYVAWDVTGERFVWLKDVWRPVYKNRNIESEGSVLKTLNGAVVRNVPTFVCDGELDHNAENSGSATSPANEEAAGANTHDEDDALQGRSNRGKHKYRHYRIVIEEVGMHLMAFKNGKQLVSVVRDCVQAHADAVYKAHRLHGDVSAGNVLICPTVVRSDVDGKLRVVWKGVLIDWELARPVAEDLQISSGMRTWQFTSAWVLDNPSTALASADELGSFFYIILYNALRFLRSTCLDVERAIYDYFETSERVGTEYRCGHHKRRSMDHGCLPKVCGRLYHWLDDTGKSAGHPINFMIGTLLMWFEVRYTILNATDDDFIAALAGIKAVTDKVRELARKLEDHTAILELLDECLLRDWPQMDKIGDLLADPGCEEESSSDDEPEPEPPSKRRRKDTPQTRKRKATPRPVGHQSRSAGRSV</sequence>
<name>A0A5C3P886_9APHY</name>
<proteinExistence type="predicted"/>
<feature type="compositionally biased region" description="Acidic residues" evidence="1">
    <location>
        <begin position="715"/>
        <end position="728"/>
    </location>
</feature>